<evidence type="ECO:0000313" key="3">
    <source>
        <dbReference type="EMBL" id="SNR66849.1"/>
    </source>
</evidence>
<dbReference type="PANTHER" id="PTHR42760">
    <property type="entry name" value="SHORT-CHAIN DEHYDROGENASES/REDUCTASES FAMILY MEMBER"/>
    <property type="match status" value="1"/>
</dbReference>
<dbReference type="PRINTS" id="PR00081">
    <property type="entry name" value="GDHRDH"/>
</dbReference>
<dbReference type="InterPro" id="IPR036291">
    <property type="entry name" value="NAD(P)-bd_dom_sf"/>
</dbReference>
<keyword evidence="4" id="KW-1185">Reference proteome</keyword>
<dbReference type="Pfam" id="PF13561">
    <property type="entry name" value="adh_short_C2"/>
    <property type="match status" value="1"/>
</dbReference>
<dbReference type="PRINTS" id="PR00080">
    <property type="entry name" value="SDRFAMILY"/>
</dbReference>
<dbReference type="GO" id="GO:0016616">
    <property type="term" value="F:oxidoreductase activity, acting on the CH-OH group of donors, NAD or NADP as acceptor"/>
    <property type="evidence" value="ECO:0007669"/>
    <property type="project" value="TreeGrafter"/>
</dbReference>
<evidence type="ECO:0000313" key="4">
    <source>
        <dbReference type="Proteomes" id="UP000198324"/>
    </source>
</evidence>
<evidence type="ECO:0000256" key="1">
    <source>
        <dbReference type="ARBA" id="ARBA00006484"/>
    </source>
</evidence>
<comment type="similarity">
    <text evidence="1">Belongs to the short-chain dehydrogenases/reductases (SDR) family.</text>
</comment>
<organism evidence="3 4">
    <name type="scientific">Humidesulfovibrio mexicanus</name>
    <dbReference type="NCBI Taxonomy" id="147047"/>
    <lineage>
        <taxon>Bacteria</taxon>
        <taxon>Pseudomonadati</taxon>
        <taxon>Thermodesulfobacteriota</taxon>
        <taxon>Desulfovibrionia</taxon>
        <taxon>Desulfovibrionales</taxon>
        <taxon>Desulfovibrionaceae</taxon>
        <taxon>Humidesulfovibrio</taxon>
    </lineage>
</organism>
<sequence>MASLVAHGARVAVVDLPVVPPDWFAESESICYVHADVTDRCSLEAALTCIASRWEAPFGLINNAALDSPPGSPAEENGPFESYPNASFRRVMEVNVTGVFLACQVFGGAMAKAGRGSVVNIGSTYGLVSPNQDLYQFRRDAGEEFFKPVAYSVSKSALLNMTRYLATYWGEAGVRVNTLCFGGVFNNQDERFLVEYAKRVPMRRMAREDEYNGAAVFLMSDASSYMTGATMIIDGGWTAW</sequence>
<dbReference type="AlphaFoldDB" id="A0A238Y932"/>
<keyword evidence="2" id="KW-0560">Oxidoreductase</keyword>
<dbReference type="Gene3D" id="3.40.50.720">
    <property type="entry name" value="NAD(P)-binding Rossmann-like Domain"/>
    <property type="match status" value="1"/>
</dbReference>
<evidence type="ECO:0000256" key="2">
    <source>
        <dbReference type="ARBA" id="ARBA00023002"/>
    </source>
</evidence>
<dbReference type="EMBL" id="FZOC01000001">
    <property type="protein sequence ID" value="SNR66849.1"/>
    <property type="molecule type" value="Genomic_DNA"/>
</dbReference>
<accession>A0A238Y932</accession>
<dbReference type="PANTHER" id="PTHR42760:SF133">
    <property type="entry name" value="3-OXOACYL-[ACYL-CARRIER-PROTEIN] REDUCTASE"/>
    <property type="match status" value="1"/>
</dbReference>
<protein>
    <submittedName>
        <fullName evidence="3">NAD(P)-dependent dehydrogenase, short-chain alcohol dehydrogenase family</fullName>
    </submittedName>
</protein>
<dbReference type="SUPFAM" id="SSF51735">
    <property type="entry name" value="NAD(P)-binding Rossmann-fold domains"/>
    <property type="match status" value="1"/>
</dbReference>
<dbReference type="Proteomes" id="UP000198324">
    <property type="component" value="Unassembled WGS sequence"/>
</dbReference>
<proteinExistence type="inferred from homology"/>
<name>A0A238Y932_9BACT</name>
<gene>
    <name evidence="3" type="ORF">SAMN04488503_0743</name>
</gene>
<reference evidence="3" key="1">
    <citation type="submission" date="2017-06" db="EMBL/GenBank/DDBJ databases">
        <authorList>
            <person name="Kim H.J."/>
            <person name="Triplett B.A."/>
        </authorList>
    </citation>
    <scope>NUCLEOTIDE SEQUENCE [LARGE SCALE GENOMIC DNA]</scope>
    <source>
        <strain evidence="3">DSM 13116</strain>
    </source>
</reference>
<dbReference type="InterPro" id="IPR002347">
    <property type="entry name" value="SDR_fam"/>
</dbReference>